<evidence type="ECO:0000256" key="2">
    <source>
        <dbReference type="ARBA" id="ARBA00022801"/>
    </source>
</evidence>
<dbReference type="Pfam" id="PF00271">
    <property type="entry name" value="Helicase_C"/>
    <property type="match status" value="1"/>
</dbReference>
<name>A0AA88ZT48_CLONO</name>
<dbReference type="Gene3D" id="3.40.50.300">
    <property type="entry name" value="P-loop containing nucleotide triphosphate hydrolases"/>
    <property type="match status" value="2"/>
</dbReference>
<dbReference type="PANTHER" id="PTHR11274:SF0">
    <property type="entry name" value="GENERAL TRANSCRIPTION AND DNA REPAIR FACTOR IIH HELICASE SUBUNIT XPB"/>
    <property type="match status" value="1"/>
</dbReference>
<reference evidence="8 9" key="1">
    <citation type="submission" date="2014-01" db="EMBL/GenBank/DDBJ databases">
        <title>Plasmidome dynamics in the species complex Clostridium novyi sensu lato converts strains of independent lineages into distinctly different pathogens.</title>
        <authorList>
            <person name="Skarin H."/>
            <person name="Segerman B."/>
        </authorList>
    </citation>
    <scope>NUCLEOTIDE SEQUENCE [LARGE SCALE GENOMIC DNA]</scope>
    <source>
        <strain evidence="8 9">4570</strain>
    </source>
</reference>
<organism evidence="8 9">
    <name type="scientific">Clostridium novyi A str. 4570</name>
    <dbReference type="NCBI Taxonomy" id="1444290"/>
    <lineage>
        <taxon>Bacteria</taxon>
        <taxon>Bacillati</taxon>
        <taxon>Bacillota</taxon>
        <taxon>Clostridia</taxon>
        <taxon>Eubacteriales</taxon>
        <taxon>Clostridiaceae</taxon>
        <taxon>Clostridium</taxon>
    </lineage>
</organism>
<sequence length="698" mass="82052">MLFSDMNIELQYRTNDDSTIVEDFFIPVLRHAKVYKRSVGFFTSNALIQISKGLSGLIKNDGKMYLIVSPKLSNDDVRAIKLGYKLREEVIEEKFLLELENEFNELEKQRLNYLAFLIYKNLLEIKVAVMKDYGIYHEKIGIIEDKAGNKIAFTGSLNETENAFRKNFESIDVYKSWEESIRVENKERDFELLWNNKTKMVDVLDFPQAVRNKILNYKKETYILEKKDCEVIKEKIIDNKEENDIKLPDSINGVPFKLREYQIKAIENWRSNNYKGLFAMATGTGKTLTALAGVERLWRDNDEALAIIIVCPYIHLVEQWVKDIKHFNINPIQAHGTSKWKDKLKRNIRGYNHNIIKNFCVITTNSTYQSTDFQNIIRELEKNILFIVDEAHNFGSNKLSKLLNEKFTYRLALSATPKRYFDEKGTNKLLKYFDKQVFEFSLKDAIDGGFLTEYYYYPNIVYLQNDEYEQYKNISIKIAKMIGKNGELDISDEVLEMLLLKRARIINLAKNKIIKLKEIMLMYKDTYNNIIYCAAGKNEEERQLDDVCKLLGYDLNMKIHRFTSQETKEERSNLINRFEKKELQALVAIKCLDEGVNIPCIERGFILSSTGNSKEFIQRRGRLLRKYKNKKFAYIYDFIILPRPIKDIQYMNLDVLKVDLSLINKELRRMKEFGNLSINRSDSMKLIDDIEIAYGIKY</sequence>
<dbReference type="SUPFAM" id="SSF56024">
    <property type="entry name" value="Phospholipase D/nuclease"/>
    <property type="match status" value="1"/>
</dbReference>
<dbReference type="GO" id="GO:0016787">
    <property type="term" value="F:hydrolase activity"/>
    <property type="evidence" value="ECO:0007669"/>
    <property type="project" value="UniProtKB-KW"/>
</dbReference>
<feature type="domain" description="Helicase C-terminal" evidence="7">
    <location>
        <begin position="515"/>
        <end position="671"/>
    </location>
</feature>
<evidence type="ECO:0000313" key="9">
    <source>
        <dbReference type="Proteomes" id="UP000030016"/>
    </source>
</evidence>
<keyword evidence="4" id="KW-0067">ATP-binding</keyword>
<comment type="caution">
    <text evidence="8">The sequence shown here is derived from an EMBL/GenBank/DDBJ whole genome shotgun (WGS) entry which is preliminary data.</text>
</comment>
<dbReference type="InterPro" id="IPR001650">
    <property type="entry name" value="Helicase_C-like"/>
</dbReference>
<dbReference type="SUPFAM" id="SSF52540">
    <property type="entry name" value="P-loop containing nucleoside triphosphate hydrolases"/>
    <property type="match status" value="2"/>
</dbReference>
<dbReference type="AlphaFoldDB" id="A0AA88ZT48"/>
<dbReference type="RefSeq" id="WP_039250924.1">
    <property type="nucleotide sequence ID" value="NZ_JDRX01000039.1"/>
</dbReference>
<dbReference type="Pfam" id="PF13091">
    <property type="entry name" value="PLDc_2"/>
    <property type="match status" value="1"/>
</dbReference>
<accession>A0AA88ZT48</accession>
<feature type="domain" description="Helicase ATP-binding" evidence="6">
    <location>
        <begin position="267"/>
        <end position="435"/>
    </location>
</feature>
<dbReference type="PROSITE" id="PS51194">
    <property type="entry name" value="HELICASE_CTER"/>
    <property type="match status" value="1"/>
</dbReference>
<dbReference type="PANTHER" id="PTHR11274">
    <property type="entry name" value="RAD25/XP-B DNA REPAIR HELICASE"/>
    <property type="match status" value="1"/>
</dbReference>
<evidence type="ECO:0000259" key="5">
    <source>
        <dbReference type="PROSITE" id="PS50035"/>
    </source>
</evidence>
<evidence type="ECO:0000313" key="8">
    <source>
        <dbReference type="EMBL" id="KGN00094.1"/>
    </source>
</evidence>
<evidence type="ECO:0000256" key="1">
    <source>
        <dbReference type="ARBA" id="ARBA00022741"/>
    </source>
</evidence>
<dbReference type="CDD" id="cd17926">
    <property type="entry name" value="DEXHc_RE"/>
    <property type="match status" value="1"/>
</dbReference>
<evidence type="ECO:0000259" key="6">
    <source>
        <dbReference type="PROSITE" id="PS51192"/>
    </source>
</evidence>
<dbReference type="GO" id="GO:0006793">
    <property type="term" value="P:phosphorus metabolic process"/>
    <property type="evidence" value="ECO:0007669"/>
    <property type="project" value="UniProtKB-ARBA"/>
</dbReference>
<protein>
    <recommendedName>
        <fullName evidence="10">DNA repair protein</fullName>
    </recommendedName>
</protein>
<keyword evidence="3" id="KW-0347">Helicase</keyword>
<feature type="domain" description="PLD phosphodiesterase" evidence="5">
    <location>
        <begin position="132"/>
        <end position="163"/>
    </location>
</feature>
<dbReference type="PROSITE" id="PS50035">
    <property type="entry name" value="PLD"/>
    <property type="match status" value="1"/>
</dbReference>
<dbReference type="CDD" id="cd09179">
    <property type="entry name" value="PLDc_N_DEXD_a"/>
    <property type="match status" value="1"/>
</dbReference>
<keyword evidence="2" id="KW-0378">Hydrolase</keyword>
<dbReference type="Pfam" id="PF04851">
    <property type="entry name" value="ResIII"/>
    <property type="match status" value="1"/>
</dbReference>
<dbReference type="InterPro" id="IPR006935">
    <property type="entry name" value="Helicase/UvrB_N"/>
</dbReference>
<dbReference type="GO" id="GO:0003677">
    <property type="term" value="F:DNA binding"/>
    <property type="evidence" value="ECO:0007669"/>
    <property type="project" value="InterPro"/>
</dbReference>
<keyword evidence="1" id="KW-0547">Nucleotide-binding</keyword>
<dbReference type="InterPro" id="IPR050615">
    <property type="entry name" value="ATP-dep_DNA_Helicase"/>
</dbReference>
<evidence type="ECO:0008006" key="10">
    <source>
        <dbReference type="Google" id="ProtNLM"/>
    </source>
</evidence>
<evidence type="ECO:0000259" key="7">
    <source>
        <dbReference type="PROSITE" id="PS51194"/>
    </source>
</evidence>
<dbReference type="InterPro" id="IPR027417">
    <property type="entry name" value="P-loop_NTPase"/>
</dbReference>
<dbReference type="InterPro" id="IPR025202">
    <property type="entry name" value="PLD-like_dom"/>
</dbReference>
<dbReference type="InterPro" id="IPR014001">
    <property type="entry name" value="Helicase_ATP-bd"/>
</dbReference>
<dbReference type="Proteomes" id="UP000030016">
    <property type="component" value="Unassembled WGS sequence"/>
</dbReference>
<dbReference type="GO" id="GO:0004386">
    <property type="term" value="F:helicase activity"/>
    <property type="evidence" value="ECO:0007669"/>
    <property type="project" value="UniProtKB-KW"/>
</dbReference>
<dbReference type="EMBL" id="JDRX01000039">
    <property type="protein sequence ID" value="KGN00094.1"/>
    <property type="molecule type" value="Genomic_DNA"/>
</dbReference>
<dbReference type="SMART" id="SM00487">
    <property type="entry name" value="DEXDc"/>
    <property type="match status" value="1"/>
</dbReference>
<evidence type="ECO:0000256" key="4">
    <source>
        <dbReference type="ARBA" id="ARBA00022840"/>
    </source>
</evidence>
<dbReference type="GO" id="GO:0005524">
    <property type="term" value="F:ATP binding"/>
    <property type="evidence" value="ECO:0007669"/>
    <property type="project" value="UniProtKB-KW"/>
</dbReference>
<proteinExistence type="predicted"/>
<evidence type="ECO:0000256" key="3">
    <source>
        <dbReference type="ARBA" id="ARBA00022806"/>
    </source>
</evidence>
<gene>
    <name evidence="8" type="ORF">Z969_10175</name>
</gene>
<dbReference type="Gene3D" id="3.30.870.10">
    <property type="entry name" value="Endonuclease Chain A"/>
    <property type="match status" value="1"/>
</dbReference>
<dbReference type="InterPro" id="IPR001736">
    <property type="entry name" value="PLipase_D/transphosphatidylase"/>
</dbReference>
<dbReference type="PROSITE" id="PS51192">
    <property type="entry name" value="HELICASE_ATP_BIND_1"/>
    <property type="match status" value="1"/>
</dbReference>
<dbReference type="SMART" id="SM00490">
    <property type="entry name" value="HELICc"/>
    <property type="match status" value="1"/>
</dbReference>